<evidence type="ECO:0000259" key="15">
    <source>
        <dbReference type="PROSITE" id="PS51068"/>
    </source>
</evidence>
<keyword evidence="16" id="KW-0255">Endonuclease</keyword>
<dbReference type="STRING" id="1122188.SAMN02745674_01736"/>
<dbReference type="InterPro" id="IPR015886">
    <property type="entry name" value="H2TH_FPG"/>
</dbReference>
<evidence type="ECO:0000256" key="3">
    <source>
        <dbReference type="ARBA" id="ARBA00022723"/>
    </source>
</evidence>
<evidence type="ECO:0000256" key="6">
    <source>
        <dbReference type="ARBA" id="ARBA00022801"/>
    </source>
</evidence>
<evidence type="ECO:0000256" key="1">
    <source>
        <dbReference type="ARBA" id="ARBA00001668"/>
    </source>
</evidence>
<evidence type="ECO:0000256" key="5">
    <source>
        <dbReference type="ARBA" id="ARBA00022771"/>
    </source>
</evidence>
<evidence type="ECO:0000256" key="12">
    <source>
        <dbReference type="ARBA" id="ARBA00023295"/>
    </source>
</evidence>
<dbReference type="SUPFAM" id="SSF81624">
    <property type="entry name" value="N-terminal domain of MutM-like DNA repair proteins"/>
    <property type="match status" value="1"/>
</dbReference>
<dbReference type="PROSITE" id="PS51066">
    <property type="entry name" value="ZF_FPG_2"/>
    <property type="match status" value="1"/>
</dbReference>
<gene>
    <name evidence="16" type="ORF">SAMN02745674_01736</name>
</gene>
<evidence type="ECO:0000313" key="17">
    <source>
        <dbReference type="Proteomes" id="UP000190061"/>
    </source>
</evidence>
<keyword evidence="9" id="KW-0234">DNA repair</keyword>
<keyword evidence="17" id="KW-1185">Reference proteome</keyword>
<dbReference type="Gene3D" id="3.20.190.10">
    <property type="entry name" value="MutM-like, N-terminal"/>
    <property type="match status" value="1"/>
</dbReference>
<dbReference type="InterPro" id="IPR012319">
    <property type="entry name" value="FPG_cat"/>
</dbReference>
<dbReference type="GO" id="GO:0008534">
    <property type="term" value="F:oxidized purine nucleobase lesion DNA N-glycosylase activity"/>
    <property type="evidence" value="ECO:0007669"/>
    <property type="project" value="UniProtKB-EC"/>
</dbReference>
<keyword evidence="12" id="KW-0326">Glycosidase</keyword>
<evidence type="ECO:0000256" key="8">
    <source>
        <dbReference type="ARBA" id="ARBA00023125"/>
    </source>
</evidence>
<dbReference type="SMART" id="SM01232">
    <property type="entry name" value="H2TH"/>
    <property type="match status" value="1"/>
</dbReference>
<dbReference type="SUPFAM" id="SSF46946">
    <property type="entry name" value="S13-like H2TH domain"/>
    <property type="match status" value="1"/>
</dbReference>
<dbReference type="Pfam" id="PF01149">
    <property type="entry name" value="Fapy_DNA_glyco"/>
    <property type="match status" value="1"/>
</dbReference>
<keyword evidence="4" id="KW-0227">DNA damage</keyword>
<dbReference type="PROSITE" id="PS51068">
    <property type="entry name" value="FPG_CAT"/>
    <property type="match status" value="1"/>
</dbReference>
<reference evidence="16 17" key="1">
    <citation type="submission" date="2017-02" db="EMBL/GenBank/DDBJ databases">
        <authorList>
            <person name="Peterson S.W."/>
        </authorList>
    </citation>
    <scope>NUCLEOTIDE SEQUENCE [LARGE SCALE GENOMIC DNA]</scope>
    <source>
        <strain evidence="16 17">DSM 21749</strain>
    </source>
</reference>
<keyword evidence="3" id="KW-0479">Metal-binding</keyword>
<dbReference type="GO" id="GO:0008270">
    <property type="term" value="F:zinc ion binding"/>
    <property type="evidence" value="ECO:0007669"/>
    <property type="project" value="UniProtKB-KW"/>
</dbReference>
<evidence type="ECO:0000259" key="14">
    <source>
        <dbReference type="PROSITE" id="PS51066"/>
    </source>
</evidence>
<dbReference type="InterPro" id="IPR000214">
    <property type="entry name" value="Znf_DNA_glyclase/AP_lyase"/>
</dbReference>
<dbReference type="Pfam" id="PF06831">
    <property type="entry name" value="H2TH"/>
    <property type="match status" value="1"/>
</dbReference>
<proteinExistence type="inferred from homology"/>
<organism evidence="16 17">
    <name type="scientific">Lysobacter spongiicola DSM 21749</name>
    <dbReference type="NCBI Taxonomy" id="1122188"/>
    <lineage>
        <taxon>Bacteria</taxon>
        <taxon>Pseudomonadati</taxon>
        <taxon>Pseudomonadota</taxon>
        <taxon>Gammaproteobacteria</taxon>
        <taxon>Lysobacterales</taxon>
        <taxon>Lysobacteraceae</taxon>
        <taxon>Novilysobacter</taxon>
    </lineage>
</organism>
<evidence type="ECO:0000256" key="10">
    <source>
        <dbReference type="ARBA" id="ARBA00023239"/>
    </source>
</evidence>
<keyword evidence="16" id="KW-0540">Nuclease</keyword>
<dbReference type="InterPro" id="IPR035937">
    <property type="entry name" value="FPG_N"/>
</dbReference>
<evidence type="ECO:0000256" key="2">
    <source>
        <dbReference type="ARBA" id="ARBA00009409"/>
    </source>
</evidence>
<dbReference type="OrthoDB" id="9800855at2"/>
<dbReference type="AlphaFoldDB" id="A0A1T4QNU1"/>
<dbReference type="Gene3D" id="1.10.8.50">
    <property type="match status" value="1"/>
</dbReference>
<dbReference type="InterPro" id="IPR010979">
    <property type="entry name" value="Ribosomal_uS13-like_H2TH"/>
</dbReference>
<keyword evidence="6" id="KW-0378">Hydrolase</keyword>
<dbReference type="PANTHER" id="PTHR22993">
    <property type="entry name" value="FORMAMIDOPYRIMIDINE-DNA GLYCOSYLASE"/>
    <property type="match status" value="1"/>
</dbReference>
<dbReference type="Proteomes" id="UP000190061">
    <property type="component" value="Unassembled WGS sequence"/>
</dbReference>
<keyword evidence="10" id="KW-0456">Lyase</keyword>
<protein>
    <submittedName>
        <fullName evidence="16">Endonuclease-8</fullName>
    </submittedName>
</protein>
<keyword evidence="7" id="KW-0862">Zinc</keyword>
<evidence type="ECO:0000256" key="11">
    <source>
        <dbReference type="ARBA" id="ARBA00023268"/>
    </source>
</evidence>
<accession>A0A1T4QNU1</accession>
<feature type="domain" description="FPG-type" evidence="14">
    <location>
        <begin position="207"/>
        <end position="242"/>
    </location>
</feature>
<dbReference type="GO" id="GO:0006284">
    <property type="term" value="P:base-excision repair"/>
    <property type="evidence" value="ECO:0007669"/>
    <property type="project" value="InterPro"/>
</dbReference>
<comment type="similarity">
    <text evidence="2">Belongs to the FPG family.</text>
</comment>
<dbReference type="PANTHER" id="PTHR22993:SF9">
    <property type="entry name" value="FORMAMIDOPYRIMIDINE-DNA GLYCOSYLASE"/>
    <property type="match status" value="1"/>
</dbReference>
<dbReference type="EMBL" id="FUXP01000005">
    <property type="protein sequence ID" value="SKA05355.1"/>
    <property type="molecule type" value="Genomic_DNA"/>
</dbReference>
<evidence type="ECO:0000256" key="7">
    <source>
        <dbReference type="ARBA" id="ARBA00022833"/>
    </source>
</evidence>
<evidence type="ECO:0000256" key="9">
    <source>
        <dbReference type="ARBA" id="ARBA00023204"/>
    </source>
</evidence>
<keyword evidence="8" id="KW-0238">DNA-binding</keyword>
<dbReference type="GO" id="GO:0003684">
    <property type="term" value="F:damaged DNA binding"/>
    <property type="evidence" value="ECO:0007669"/>
    <property type="project" value="InterPro"/>
</dbReference>
<keyword evidence="5 13" id="KW-0863">Zinc-finger</keyword>
<dbReference type="RefSeq" id="WP_078758308.1">
    <property type="nucleotide sequence ID" value="NZ_FUXP01000005.1"/>
</dbReference>
<comment type="catalytic activity">
    <reaction evidence="1">
        <text>Hydrolysis of DNA containing ring-opened 7-methylguanine residues, releasing 2,6-diamino-4-hydroxy-5-(N-methyl)formamidopyrimidine.</text>
        <dbReference type="EC" id="3.2.2.23"/>
    </reaction>
</comment>
<evidence type="ECO:0000313" key="16">
    <source>
        <dbReference type="EMBL" id="SKA05355.1"/>
    </source>
</evidence>
<name>A0A1T4QNU1_9GAMM</name>
<dbReference type="GO" id="GO:0016829">
    <property type="term" value="F:lyase activity"/>
    <property type="evidence" value="ECO:0007669"/>
    <property type="project" value="UniProtKB-KW"/>
</dbReference>
<dbReference type="GO" id="GO:0003906">
    <property type="term" value="F:DNA-(apurinic or apyrimidinic site) endonuclease activity"/>
    <property type="evidence" value="ECO:0007669"/>
    <property type="project" value="InterPro"/>
</dbReference>
<evidence type="ECO:0000256" key="13">
    <source>
        <dbReference type="PROSITE-ProRule" id="PRU00391"/>
    </source>
</evidence>
<feature type="domain" description="Formamidopyrimidine-DNA glycosylase catalytic" evidence="15">
    <location>
        <begin position="2"/>
        <end position="90"/>
    </location>
</feature>
<dbReference type="SMART" id="SM00898">
    <property type="entry name" value="Fapy_DNA_glyco"/>
    <property type="match status" value="1"/>
</dbReference>
<sequence>MPEGPSIVILREQAAHLAGQVVREVDGNSRLDIQRMVGFRVQELRSWGKHFLVCFDGFTLRVHFLLWGSYRIDERREGGKLRLGLRFDNGELNLYSTSLKYIEGDIDEAYDWSADVMSDAWNPRAARRKLQATPDMIVADALLEQDVFAGVGNIIKNEVLFRIRVHPETPVEALSSRKIGEMIKQAREYSFDFYRWKKDYVLKKHYQVHTRTECPRCGRRLEFRPKLGTKQRRAFFCGHCQKRHG</sequence>
<keyword evidence="11" id="KW-0511">Multifunctional enzyme</keyword>
<evidence type="ECO:0000256" key="4">
    <source>
        <dbReference type="ARBA" id="ARBA00022763"/>
    </source>
</evidence>